<evidence type="ECO:0000256" key="1">
    <source>
        <dbReference type="SAM" id="Phobius"/>
    </source>
</evidence>
<gene>
    <name evidence="2" type="ORF">A2933_02080</name>
</gene>
<protein>
    <submittedName>
        <fullName evidence="2">Uncharacterized protein</fullName>
    </submittedName>
</protein>
<feature type="transmembrane region" description="Helical" evidence="1">
    <location>
        <begin position="12"/>
        <end position="34"/>
    </location>
</feature>
<reference evidence="2 3" key="1">
    <citation type="journal article" date="2016" name="Nat. Commun.">
        <title>Thousands of microbial genomes shed light on interconnected biogeochemical processes in an aquifer system.</title>
        <authorList>
            <person name="Anantharaman K."/>
            <person name="Brown C.T."/>
            <person name="Hug L.A."/>
            <person name="Sharon I."/>
            <person name="Castelle C.J."/>
            <person name="Probst A.J."/>
            <person name="Thomas B.C."/>
            <person name="Singh A."/>
            <person name="Wilkins M.J."/>
            <person name="Karaoz U."/>
            <person name="Brodie E.L."/>
            <person name="Williams K.H."/>
            <person name="Hubbard S.S."/>
            <person name="Banfield J.F."/>
        </authorList>
    </citation>
    <scope>NUCLEOTIDE SEQUENCE [LARGE SCALE GENOMIC DNA]</scope>
</reference>
<sequence>MKKKWQKRKGFLLLEVLFGISIFVIVAIAITLFARNIWIYGAYISTGLSDANDGKNALKTIVKEIRTASAADTGAYVISLAASDTFTFYSDIDSDGLKEKVRYFLSGSEVKKGVIKPSGSPLSYNPGSEAISTLISSVINTDIFEYYDKNYDGTTDPLTTPIDMPSVRLVKITISIDKDPNRAPEVTTFSTQVSIRNLKDNL</sequence>
<accession>A0A1F6XCJ5</accession>
<keyword evidence="1" id="KW-1133">Transmembrane helix</keyword>
<keyword evidence="1" id="KW-0812">Transmembrane</keyword>
<proteinExistence type="predicted"/>
<evidence type="ECO:0000313" key="2">
    <source>
        <dbReference type="EMBL" id="OGI91661.1"/>
    </source>
</evidence>
<keyword evidence="1" id="KW-0472">Membrane</keyword>
<dbReference type="Proteomes" id="UP000179381">
    <property type="component" value="Unassembled WGS sequence"/>
</dbReference>
<dbReference type="AlphaFoldDB" id="A0A1F6XCJ5"/>
<organism evidence="2 3">
    <name type="scientific">Candidatus Nomurabacteria bacterium RIFCSPLOWO2_01_FULL_46_18</name>
    <dbReference type="NCBI Taxonomy" id="1801783"/>
    <lineage>
        <taxon>Bacteria</taxon>
        <taxon>Candidatus Nomuraibacteriota</taxon>
    </lineage>
</organism>
<evidence type="ECO:0000313" key="3">
    <source>
        <dbReference type="Proteomes" id="UP000179381"/>
    </source>
</evidence>
<dbReference type="EMBL" id="MFVH01000024">
    <property type="protein sequence ID" value="OGI91661.1"/>
    <property type="molecule type" value="Genomic_DNA"/>
</dbReference>
<comment type="caution">
    <text evidence="2">The sequence shown here is derived from an EMBL/GenBank/DDBJ whole genome shotgun (WGS) entry which is preliminary data.</text>
</comment>
<name>A0A1F6XCJ5_9BACT</name>